<comment type="caution">
    <text evidence="2">The sequence shown here is derived from an EMBL/GenBank/DDBJ whole genome shotgun (WGS) entry which is preliminary data.</text>
</comment>
<protein>
    <submittedName>
        <fullName evidence="2">Uncharacterized protein</fullName>
    </submittedName>
</protein>
<accession>A0ABQ9Z0E2</accession>
<dbReference type="Proteomes" id="UP001234178">
    <property type="component" value="Unassembled WGS sequence"/>
</dbReference>
<dbReference type="PANTHER" id="PTHR33194:SF4">
    <property type="entry name" value="CCHC-TYPE DOMAIN-CONTAINING PROTEIN"/>
    <property type="match status" value="1"/>
</dbReference>
<sequence>MSGVAGRARGRQRPHDEFGRFALRVDQAIVGGIVETINPSNLVPRNGSRVDDCVGEPGGLSWWEDRTRVITRESNLGQHQASISEEETLACADGEDSSDSEDSEEGLEWDFEAFPRRSSVASARLLRGRLARNSVMDTVVAPLNPVDMAAQIKFQTPPTFTGRNGEDVVSWIHCYEKVGRYNRWGKNELRDHIELSLEGAAGRRYACMEGAGNLPNAWSDVQGPPVVRGVKSTLLTQFTPVNYVQHNEAKLRARKQGIDESTLEYYYDVLDLCRRENARMAEATKQAYLWQGLRPSVLEQLSSLKHTNCDEFLQEHALISPMRWPSASDLELYIQGCLRCSSGQTLESGP</sequence>
<organism evidence="2 3">
    <name type="scientific">Daphnia magna</name>
    <dbReference type="NCBI Taxonomy" id="35525"/>
    <lineage>
        <taxon>Eukaryota</taxon>
        <taxon>Metazoa</taxon>
        <taxon>Ecdysozoa</taxon>
        <taxon>Arthropoda</taxon>
        <taxon>Crustacea</taxon>
        <taxon>Branchiopoda</taxon>
        <taxon>Diplostraca</taxon>
        <taxon>Cladocera</taxon>
        <taxon>Anomopoda</taxon>
        <taxon>Daphniidae</taxon>
        <taxon>Daphnia</taxon>
    </lineage>
</organism>
<evidence type="ECO:0000313" key="2">
    <source>
        <dbReference type="EMBL" id="KAK4006382.1"/>
    </source>
</evidence>
<dbReference type="EMBL" id="JAOYFB010000002">
    <property type="protein sequence ID" value="KAK4006382.1"/>
    <property type="molecule type" value="Genomic_DNA"/>
</dbReference>
<keyword evidence="3" id="KW-1185">Reference proteome</keyword>
<name>A0ABQ9Z0E2_9CRUS</name>
<evidence type="ECO:0000313" key="3">
    <source>
        <dbReference type="Proteomes" id="UP001234178"/>
    </source>
</evidence>
<gene>
    <name evidence="2" type="ORF">OUZ56_011535</name>
</gene>
<evidence type="ECO:0000256" key="1">
    <source>
        <dbReference type="SAM" id="MobiDB-lite"/>
    </source>
</evidence>
<reference evidence="2 3" key="1">
    <citation type="journal article" date="2023" name="Nucleic Acids Res.">
        <title>The hologenome of Daphnia magna reveals possible DNA methylation and microbiome-mediated evolution of the host genome.</title>
        <authorList>
            <person name="Chaturvedi A."/>
            <person name="Li X."/>
            <person name="Dhandapani V."/>
            <person name="Marshall H."/>
            <person name="Kissane S."/>
            <person name="Cuenca-Cambronero M."/>
            <person name="Asole G."/>
            <person name="Calvet F."/>
            <person name="Ruiz-Romero M."/>
            <person name="Marangio P."/>
            <person name="Guigo R."/>
            <person name="Rago D."/>
            <person name="Mirbahai L."/>
            <person name="Eastwood N."/>
            <person name="Colbourne J.K."/>
            <person name="Zhou J."/>
            <person name="Mallon E."/>
            <person name="Orsini L."/>
        </authorList>
    </citation>
    <scope>NUCLEOTIDE SEQUENCE [LARGE SCALE GENOMIC DNA]</scope>
    <source>
        <strain evidence="2">LRV0_1</strain>
    </source>
</reference>
<proteinExistence type="predicted"/>
<feature type="region of interest" description="Disordered" evidence="1">
    <location>
        <begin position="88"/>
        <end position="107"/>
    </location>
</feature>
<dbReference type="PANTHER" id="PTHR33194">
    <property type="entry name" value="ZINC KNUCKLE DOMAINCONTAINING PROTEIN"/>
    <property type="match status" value="1"/>
</dbReference>